<dbReference type="InterPro" id="IPR001867">
    <property type="entry name" value="OmpR/PhoB-type_DNA-bd"/>
</dbReference>
<dbReference type="GO" id="GO:0000976">
    <property type="term" value="F:transcription cis-regulatory region binding"/>
    <property type="evidence" value="ECO:0007669"/>
    <property type="project" value="TreeGrafter"/>
</dbReference>
<feature type="DNA-binding region" description="OmpR/PhoB-type" evidence="7">
    <location>
        <begin position="124"/>
        <end position="224"/>
    </location>
</feature>
<dbReference type="Proteomes" id="UP000034213">
    <property type="component" value="Unassembled WGS sequence"/>
</dbReference>
<evidence type="ECO:0000256" key="7">
    <source>
        <dbReference type="PROSITE-ProRule" id="PRU01091"/>
    </source>
</evidence>
<dbReference type="STRING" id="1618369.UV54_C0048G0005"/>
<evidence type="ECO:0000313" key="10">
    <source>
        <dbReference type="EMBL" id="KKS78883.1"/>
    </source>
</evidence>
<reference evidence="10 11" key="1">
    <citation type="journal article" date="2015" name="Nature">
        <title>rRNA introns, odd ribosomes, and small enigmatic genomes across a large radiation of phyla.</title>
        <authorList>
            <person name="Brown C.T."/>
            <person name="Hug L.A."/>
            <person name="Thomas B.C."/>
            <person name="Sharon I."/>
            <person name="Castelle C.J."/>
            <person name="Singh A."/>
            <person name="Wilkins M.J."/>
            <person name="Williams K.H."/>
            <person name="Banfield J.F."/>
        </authorList>
    </citation>
    <scope>NUCLEOTIDE SEQUENCE [LARGE SCALE GENOMIC DNA]</scope>
</reference>
<dbReference type="InterPro" id="IPR001789">
    <property type="entry name" value="Sig_transdc_resp-reg_receiver"/>
</dbReference>
<dbReference type="FunFam" id="1.10.10.10:FF:000005">
    <property type="entry name" value="Two-component system response regulator"/>
    <property type="match status" value="1"/>
</dbReference>
<keyword evidence="3" id="KW-0805">Transcription regulation</keyword>
<dbReference type="Gene3D" id="6.10.250.690">
    <property type="match status" value="1"/>
</dbReference>
<dbReference type="GO" id="GO:0000156">
    <property type="term" value="F:phosphorelay response regulator activity"/>
    <property type="evidence" value="ECO:0007669"/>
    <property type="project" value="TreeGrafter"/>
</dbReference>
<feature type="modified residue" description="4-aspartylphosphate" evidence="6">
    <location>
        <position position="51"/>
    </location>
</feature>
<dbReference type="Gene3D" id="1.10.10.10">
    <property type="entry name" value="Winged helix-like DNA-binding domain superfamily/Winged helix DNA-binding domain"/>
    <property type="match status" value="1"/>
</dbReference>
<evidence type="ECO:0000256" key="5">
    <source>
        <dbReference type="ARBA" id="ARBA00023163"/>
    </source>
</evidence>
<sequence>MKLLVIEDEEKLAKSLKKTLEAEGFAVDIALTGDQGYDLAFGEEYDLIILDLGLPGMDGITIAKELRSEKVTTPILMLTARDSTAHKVEGFKSGADDYLLKPFEFEELLARIQALLRRPSTDLQMKIEVGSLIIDLTAKQVVRAGQEISLSAKEYALLEYLMRSKGQIVTKQQLIDHVWDTELDPFSNTVDVYIGYLRAKIDKAFSGDKPLLKTIKGLGYKIGSL</sequence>
<dbReference type="PROSITE" id="PS50110">
    <property type="entry name" value="RESPONSE_REGULATORY"/>
    <property type="match status" value="1"/>
</dbReference>
<dbReference type="Pfam" id="PF00486">
    <property type="entry name" value="Trans_reg_C"/>
    <property type="match status" value="1"/>
</dbReference>
<dbReference type="SMART" id="SM00862">
    <property type="entry name" value="Trans_reg_C"/>
    <property type="match status" value="1"/>
</dbReference>
<feature type="domain" description="OmpR/PhoB-type" evidence="9">
    <location>
        <begin position="124"/>
        <end position="224"/>
    </location>
</feature>
<evidence type="ECO:0000256" key="2">
    <source>
        <dbReference type="ARBA" id="ARBA00023012"/>
    </source>
</evidence>
<accession>A0A0G1EWC3</accession>
<dbReference type="GO" id="GO:0006355">
    <property type="term" value="P:regulation of DNA-templated transcription"/>
    <property type="evidence" value="ECO:0007669"/>
    <property type="project" value="InterPro"/>
</dbReference>
<dbReference type="PROSITE" id="PS51755">
    <property type="entry name" value="OMPR_PHOB"/>
    <property type="match status" value="1"/>
</dbReference>
<keyword evidence="5" id="KW-0804">Transcription</keyword>
<evidence type="ECO:0000259" key="8">
    <source>
        <dbReference type="PROSITE" id="PS50110"/>
    </source>
</evidence>
<dbReference type="InterPro" id="IPR036388">
    <property type="entry name" value="WH-like_DNA-bd_sf"/>
</dbReference>
<name>A0A0G1EWC3_9BACT</name>
<keyword evidence="1 6" id="KW-0597">Phosphoprotein</keyword>
<evidence type="ECO:0000256" key="1">
    <source>
        <dbReference type="ARBA" id="ARBA00022553"/>
    </source>
</evidence>
<dbReference type="GO" id="GO:0032993">
    <property type="term" value="C:protein-DNA complex"/>
    <property type="evidence" value="ECO:0007669"/>
    <property type="project" value="TreeGrafter"/>
</dbReference>
<evidence type="ECO:0000256" key="6">
    <source>
        <dbReference type="PROSITE-ProRule" id="PRU00169"/>
    </source>
</evidence>
<dbReference type="GO" id="GO:0005829">
    <property type="term" value="C:cytosol"/>
    <property type="evidence" value="ECO:0007669"/>
    <property type="project" value="TreeGrafter"/>
</dbReference>
<gene>
    <name evidence="10" type="ORF">UV54_C0048G0005</name>
</gene>
<evidence type="ECO:0000259" key="9">
    <source>
        <dbReference type="PROSITE" id="PS51755"/>
    </source>
</evidence>
<keyword evidence="2" id="KW-0902">Two-component regulatory system</keyword>
<dbReference type="PANTHER" id="PTHR48111">
    <property type="entry name" value="REGULATOR OF RPOS"/>
    <property type="match status" value="1"/>
</dbReference>
<dbReference type="SUPFAM" id="SSF52172">
    <property type="entry name" value="CheY-like"/>
    <property type="match status" value="1"/>
</dbReference>
<comment type="caution">
    <text evidence="10">The sequence shown here is derived from an EMBL/GenBank/DDBJ whole genome shotgun (WGS) entry which is preliminary data.</text>
</comment>
<evidence type="ECO:0000256" key="4">
    <source>
        <dbReference type="ARBA" id="ARBA00023125"/>
    </source>
</evidence>
<dbReference type="AlphaFoldDB" id="A0A0G1EWC3"/>
<organism evidence="10 11">
    <name type="scientific">Candidatus Beckwithbacteria bacterium GW2011_GWA2_43_10</name>
    <dbReference type="NCBI Taxonomy" id="1618369"/>
    <lineage>
        <taxon>Bacteria</taxon>
        <taxon>Candidatus Beckwithiibacteriota</taxon>
    </lineage>
</organism>
<dbReference type="InterPro" id="IPR039420">
    <property type="entry name" value="WalR-like"/>
</dbReference>
<dbReference type="CDD" id="cd00383">
    <property type="entry name" value="trans_reg_C"/>
    <property type="match status" value="1"/>
</dbReference>
<evidence type="ECO:0000256" key="3">
    <source>
        <dbReference type="ARBA" id="ARBA00023015"/>
    </source>
</evidence>
<dbReference type="SMART" id="SM00448">
    <property type="entry name" value="REC"/>
    <property type="match status" value="1"/>
</dbReference>
<dbReference type="InterPro" id="IPR011006">
    <property type="entry name" value="CheY-like_superfamily"/>
</dbReference>
<dbReference type="PANTHER" id="PTHR48111:SF22">
    <property type="entry name" value="REGULATOR OF RPOS"/>
    <property type="match status" value="1"/>
</dbReference>
<protein>
    <submittedName>
        <fullName evidence="10">OmpR family response regulator</fullName>
    </submittedName>
</protein>
<dbReference type="Pfam" id="PF00072">
    <property type="entry name" value="Response_reg"/>
    <property type="match status" value="1"/>
</dbReference>
<dbReference type="EMBL" id="LCEW01000048">
    <property type="protein sequence ID" value="KKS78883.1"/>
    <property type="molecule type" value="Genomic_DNA"/>
</dbReference>
<keyword evidence="4 7" id="KW-0238">DNA-binding</keyword>
<dbReference type="FunFam" id="3.40.50.2300:FF:000002">
    <property type="entry name" value="DNA-binding response regulator PhoP"/>
    <property type="match status" value="1"/>
</dbReference>
<dbReference type="Gene3D" id="3.40.50.2300">
    <property type="match status" value="1"/>
</dbReference>
<proteinExistence type="predicted"/>
<feature type="domain" description="Response regulatory" evidence="8">
    <location>
        <begin position="2"/>
        <end position="116"/>
    </location>
</feature>
<evidence type="ECO:0000313" key="11">
    <source>
        <dbReference type="Proteomes" id="UP000034213"/>
    </source>
</evidence>